<evidence type="ECO:0000313" key="1">
    <source>
        <dbReference type="EMBL" id="KAL0910926.1"/>
    </source>
</evidence>
<name>A0ABD0UKN2_DENTH</name>
<evidence type="ECO:0000313" key="2">
    <source>
        <dbReference type="Proteomes" id="UP001552299"/>
    </source>
</evidence>
<accession>A0ABD0UKN2</accession>
<organism evidence="1 2">
    <name type="scientific">Dendrobium thyrsiflorum</name>
    <name type="common">Pinecone-like raceme dendrobium</name>
    <name type="synonym">Orchid</name>
    <dbReference type="NCBI Taxonomy" id="117978"/>
    <lineage>
        <taxon>Eukaryota</taxon>
        <taxon>Viridiplantae</taxon>
        <taxon>Streptophyta</taxon>
        <taxon>Embryophyta</taxon>
        <taxon>Tracheophyta</taxon>
        <taxon>Spermatophyta</taxon>
        <taxon>Magnoliopsida</taxon>
        <taxon>Liliopsida</taxon>
        <taxon>Asparagales</taxon>
        <taxon>Orchidaceae</taxon>
        <taxon>Epidendroideae</taxon>
        <taxon>Malaxideae</taxon>
        <taxon>Dendrobiinae</taxon>
        <taxon>Dendrobium</taxon>
    </lineage>
</organism>
<reference evidence="1 2" key="1">
    <citation type="journal article" date="2024" name="Plant Biotechnol. J.">
        <title>Dendrobium thyrsiflorum genome and its molecular insights into genes involved in important horticultural traits.</title>
        <authorList>
            <person name="Chen B."/>
            <person name="Wang J.Y."/>
            <person name="Zheng P.J."/>
            <person name="Li K.L."/>
            <person name="Liang Y.M."/>
            <person name="Chen X.F."/>
            <person name="Zhang C."/>
            <person name="Zhao X."/>
            <person name="He X."/>
            <person name="Zhang G.Q."/>
            <person name="Liu Z.J."/>
            <person name="Xu Q."/>
        </authorList>
    </citation>
    <scope>NUCLEOTIDE SEQUENCE [LARGE SCALE GENOMIC DNA]</scope>
    <source>
        <strain evidence="1">GZMU011</strain>
    </source>
</reference>
<keyword evidence="2" id="KW-1185">Reference proteome</keyword>
<dbReference type="AlphaFoldDB" id="A0ABD0UKN2"/>
<comment type="caution">
    <text evidence="1">The sequence shown here is derived from an EMBL/GenBank/DDBJ whole genome shotgun (WGS) entry which is preliminary data.</text>
</comment>
<proteinExistence type="predicted"/>
<dbReference type="Proteomes" id="UP001552299">
    <property type="component" value="Unassembled WGS sequence"/>
</dbReference>
<gene>
    <name evidence="1" type="ORF">M5K25_019022</name>
</gene>
<dbReference type="EMBL" id="JANQDX010000015">
    <property type="protein sequence ID" value="KAL0910926.1"/>
    <property type="molecule type" value="Genomic_DNA"/>
</dbReference>
<sequence length="128" mass="14479">MADPERDFGIVYDDQGFIQILQSLFFDVDLEVDHTVNDYIDRILETVVLAVEDQLGTVEWHLAADPKLVAGVEQKRTREDQAEEVVSVVDQSKGRGRGVYQVARDSTVIGLAARFESVEEARSRAWLR</sequence>
<protein>
    <submittedName>
        <fullName evidence="1">Uncharacterized protein</fullName>
    </submittedName>
</protein>